<dbReference type="InterPro" id="IPR000362">
    <property type="entry name" value="Fumarate_lyase_fam"/>
</dbReference>
<evidence type="ECO:0000313" key="5">
    <source>
        <dbReference type="EMBL" id="TGE38236.1"/>
    </source>
</evidence>
<evidence type="ECO:0000259" key="3">
    <source>
        <dbReference type="Pfam" id="PF00206"/>
    </source>
</evidence>
<comment type="caution">
    <text evidence="5">The sequence shown here is derived from an EMBL/GenBank/DDBJ whole genome shotgun (WGS) entry which is preliminary data.</text>
</comment>
<dbReference type="PANTHER" id="PTHR42696:SF2">
    <property type="entry name" value="ASPARTATE AMMONIA-LYASE"/>
    <property type="match status" value="1"/>
</dbReference>
<organism evidence="5 6">
    <name type="scientific">Desulfosporosinus fructosivorans</name>
    <dbReference type="NCBI Taxonomy" id="2018669"/>
    <lineage>
        <taxon>Bacteria</taxon>
        <taxon>Bacillati</taxon>
        <taxon>Bacillota</taxon>
        <taxon>Clostridia</taxon>
        <taxon>Eubacteriales</taxon>
        <taxon>Desulfitobacteriaceae</taxon>
        <taxon>Desulfosporosinus</taxon>
    </lineage>
</organism>
<dbReference type="Proteomes" id="UP000298460">
    <property type="component" value="Unassembled WGS sequence"/>
</dbReference>
<evidence type="ECO:0000256" key="2">
    <source>
        <dbReference type="ARBA" id="ARBA00023239"/>
    </source>
</evidence>
<feature type="domain" description="Fumarate lyase N-terminal" evidence="3">
    <location>
        <begin position="13"/>
        <end position="339"/>
    </location>
</feature>
<dbReference type="EMBL" id="SPQQ01000003">
    <property type="protein sequence ID" value="TGE38236.1"/>
    <property type="molecule type" value="Genomic_DNA"/>
</dbReference>
<dbReference type="Gene3D" id="1.10.275.10">
    <property type="entry name" value="Fumarase/aspartase (N-terminal domain)"/>
    <property type="match status" value="1"/>
</dbReference>
<sequence length="477" mass="52233">MDFRIEKDSIGERRIPDTSYYGINTKRAEENFDLGSKSVNLKLIYEIALIKKAAALVNKDLKQLSEDKARAIIQASEEVIEGKFNQEFVVSAFQGGAGTSTNMNVNEVIANRAIEILGGTKGDYDIVHPLNDVNMSQSTNDVYPTALRIAAIHMLRKLSLSLAQLQEALQGKENDFSDVIKLGRTELMDALPMMLGQEFGAYAKAIERDRWRVYKVEERLRQINLGGTAIGTGINASQKYIFMITDTIQELTGLGLARSDYPMDITQNNDVFVEVSGLLKACSTNLLKISNDLRLLSSGPKGGFGEIELPQMQAGSTIMPAKVNPVIPEMIGQVAMRVMANDYAITMAASSGQLELNAFIPLIAESLLESLELLNNGVIIFREKCIEGIIPNRDKCQENLEKSAVLAAALVHHIGYDKAALIATKALREDKTIREVLMEENIFEDSRIDEILNPFGVTKPGIPGISGGPSIPGVLGN</sequence>
<name>A0A4Z0R9F8_9FIRM</name>
<dbReference type="GO" id="GO:0008652">
    <property type="term" value="P:amino acid biosynthetic process"/>
    <property type="evidence" value="ECO:0007669"/>
    <property type="project" value="UniProtKB-KW"/>
</dbReference>
<dbReference type="PANTHER" id="PTHR42696">
    <property type="entry name" value="ASPARTATE AMMONIA-LYASE"/>
    <property type="match status" value="1"/>
</dbReference>
<keyword evidence="2 5" id="KW-0456">Lyase</keyword>
<dbReference type="Gene3D" id="1.10.40.30">
    <property type="entry name" value="Fumarase/aspartase (C-terminal domain)"/>
    <property type="match status" value="1"/>
</dbReference>
<evidence type="ECO:0000313" key="6">
    <source>
        <dbReference type="Proteomes" id="UP000298460"/>
    </source>
</evidence>
<dbReference type="SUPFAM" id="SSF48557">
    <property type="entry name" value="L-aspartase-like"/>
    <property type="match status" value="1"/>
</dbReference>
<dbReference type="GO" id="GO:0006099">
    <property type="term" value="P:tricarboxylic acid cycle"/>
    <property type="evidence" value="ECO:0007669"/>
    <property type="project" value="InterPro"/>
</dbReference>
<dbReference type="InterPro" id="IPR022761">
    <property type="entry name" value="Fumarate_lyase_N"/>
</dbReference>
<dbReference type="NCBIfam" id="NF008909">
    <property type="entry name" value="PRK12273.1"/>
    <property type="match status" value="1"/>
</dbReference>
<dbReference type="InterPro" id="IPR018951">
    <property type="entry name" value="Fumarase_C_C"/>
</dbReference>
<keyword evidence="1" id="KW-0028">Amino-acid biosynthesis</keyword>
<dbReference type="PROSITE" id="PS00163">
    <property type="entry name" value="FUMARATE_LYASES"/>
    <property type="match status" value="1"/>
</dbReference>
<dbReference type="CDD" id="cd01357">
    <property type="entry name" value="Aspartase"/>
    <property type="match status" value="1"/>
</dbReference>
<dbReference type="RefSeq" id="WP_135546212.1">
    <property type="nucleotide sequence ID" value="NZ_SPQQ01000003.1"/>
</dbReference>
<feature type="domain" description="Fumarase C C-terminal" evidence="4">
    <location>
        <begin position="406"/>
        <end position="457"/>
    </location>
</feature>
<dbReference type="GO" id="GO:0008797">
    <property type="term" value="F:aspartate ammonia-lyase activity"/>
    <property type="evidence" value="ECO:0007669"/>
    <property type="project" value="TreeGrafter"/>
</dbReference>
<dbReference type="InterPro" id="IPR024083">
    <property type="entry name" value="Fumarase/histidase_N"/>
</dbReference>
<dbReference type="Gene3D" id="1.20.200.10">
    <property type="entry name" value="Fumarase/aspartase (Central domain)"/>
    <property type="match status" value="1"/>
</dbReference>
<dbReference type="Pfam" id="PF10415">
    <property type="entry name" value="FumaraseC_C"/>
    <property type="match status" value="1"/>
</dbReference>
<dbReference type="InterPro" id="IPR051546">
    <property type="entry name" value="Aspartate_Ammonia-Lyase"/>
</dbReference>
<keyword evidence="6" id="KW-1185">Reference proteome</keyword>
<dbReference type="GO" id="GO:0005829">
    <property type="term" value="C:cytosol"/>
    <property type="evidence" value="ECO:0007669"/>
    <property type="project" value="TreeGrafter"/>
</dbReference>
<dbReference type="OrthoDB" id="9802809at2"/>
<proteinExistence type="predicted"/>
<reference evidence="5 6" key="1">
    <citation type="submission" date="2019-03" db="EMBL/GenBank/DDBJ databases">
        <title>Draft Genome Sequence of Desulfosporosinus fructosivorans Strain 63.6F, Isolated from Marine Sediment in the Baltic Sea.</title>
        <authorList>
            <person name="Hausmann B."/>
            <person name="Vandieken V."/>
            <person name="Pjevac P."/>
            <person name="Schreck K."/>
            <person name="Herbold C.W."/>
            <person name="Loy A."/>
        </authorList>
    </citation>
    <scope>NUCLEOTIDE SEQUENCE [LARGE SCALE GENOMIC DNA]</scope>
    <source>
        <strain evidence="5 6">63.6F</strain>
    </source>
</reference>
<evidence type="ECO:0000256" key="1">
    <source>
        <dbReference type="ARBA" id="ARBA00022605"/>
    </source>
</evidence>
<gene>
    <name evidence="5" type="ORF">E4K67_09715</name>
</gene>
<protein>
    <submittedName>
        <fullName evidence="5">Aspartate ammonia-lyase</fullName>
    </submittedName>
</protein>
<dbReference type="FunFam" id="1.10.275.10:FF:000001">
    <property type="entry name" value="Fumarate hydratase, mitochondrial"/>
    <property type="match status" value="1"/>
</dbReference>
<dbReference type="GO" id="GO:0006531">
    <property type="term" value="P:aspartate metabolic process"/>
    <property type="evidence" value="ECO:0007669"/>
    <property type="project" value="TreeGrafter"/>
</dbReference>
<dbReference type="FunFam" id="1.20.200.10:FF:000001">
    <property type="entry name" value="Fumarate hydratase, mitochondrial"/>
    <property type="match status" value="1"/>
</dbReference>
<dbReference type="InterPro" id="IPR008948">
    <property type="entry name" value="L-Aspartase-like"/>
</dbReference>
<evidence type="ECO:0000259" key="4">
    <source>
        <dbReference type="Pfam" id="PF10415"/>
    </source>
</evidence>
<dbReference type="AlphaFoldDB" id="A0A4Z0R9F8"/>
<dbReference type="Pfam" id="PF00206">
    <property type="entry name" value="Lyase_1"/>
    <property type="match status" value="1"/>
</dbReference>
<accession>A0A4Z0R9F8</accession>
<dbReference type="InterPro" id="IPR020557">
    <property type="entry name" value="Fumarate_lyase_CS"/>
</dbReference>
<dbReference type="PRINTS" id="PR00149">
    <property type="entry name" value="FUMRATELYASE"/>
</dbReference>